<evidence type="ECO:0000313" key="2">
    <source>
        <dbReference type="EMBL" id="GJN92940.1"/>
    </source>
</evidence>
<organism evidence="2 3">
    <name type="scientific">Rhodotorula paludigena</name>
    <dbReference type="NCBI Taxonomy" id="86838"/>
    <lineage>
        <taxon>Eukaryota</taxon>
        <taxon>Fungi</taxon>
        <taxon>Dikarya</taxon>
        <taxon>Basidiomycota</taxon>
        <taxon>Pucciniomycotina</taxon>
        <taxon>Microbotryomycetes</taxon>
        <taxon>Sporidiobolales</taxon>
        <taxon>Sporidiobolaceae</taxon>
        <taxon>Rhodotorula</taxon>
    </lineage>
</organism>
<feature type="compositionally biased region" description="Polar residues" evidence="1">
    <location>
        <begin position="9"/>
        <end position="25"/>
    </location>
</feature>
<sequence>MPAVRPRTRSQTAKPTRVTRSQASCGSPELAKTLKLPPTPKTPTTASARTVRATSNPPLVDKPSERFRKRRVKPSLTPEAANPRSTAALPTPDRTPTPALPYFTPPPRPPVTSPDPYQRQAYPLALLPESPSDILGAIDLLDCHELLDLVELQLSTIGLDENVLIDVAITAAALISVPAGDAPMDPLPVDGPTLVQPSRRSPSTLLTISPSGRAELQQWTATQ</sequence>
<comment type="caution">
    <text evidence="2">The sequence shown here is derived from an EMBL/GenBank/DDBJ whole genome shotgun (WGS) entry which is preliminary data.</text>
</comment>
<dbReference type="EMBL" id="BQKY01000012">
    <property type="protein sequence ID" value="GJN92940.1"/>
    <property type="molecule type" value="Genomic_DNA"/>
</dbReference>
<feature type="compositionally biased region" description="Pro residues" evidence="1">
    <location>
        <begin position="93"/>
        <end position="113"/>
    </location>
</feature>
<gene>
    <name evidence="2" type="ORF">Rhopal_005984-T1</name>
</gene>
<evidence type="ECO:0000256" key="1">
    <source>
        <dbReference type="SAM" id="MobiDB-lite"/>
    </source>
</evidence>
<accession>A0AAV5GTW1</accession>
<feature type="region of interest" description="Disordered" evidence="1">
    <location>
        <begin position="1"/>
        <end position="113"/>
    </location>
</feature>
<feature type="compositionally biased region" description="Low complexity" evidence="1">
    <location>
        <begin position="30"/>
        <end position="55"/>
    </location>
</feature>
<proteinExistence type="predicted"/>
<evidence type="ECO:0000313" key="3">
    <source>
        <dbReference type="Proteomes" id="UP001342314"/>
    </source>
</evidence>
<keyword evidence="3" id="KW-1185">Reference proteome</keyword>
<name>A0AAV5GTW1_9BASI</name>
<protein>
    <submittedName>
        <fullName evidence="2">Uncharacterized protein</fullName>
    </submittedName>
</protein>
<dbReference type="Proteomes" id="UP001342314">
    <property type="component" value="Unassembled WGS sequence"/>
</dbReference>
<dbReference type="AlphaFoldDB" id="A0AAV5GTW1"/>
<reference evidence="2 3" key="1">
    <citation type="submission" date="2021-12" db="EMBL/GenBank/DDBJ databases">
        <title>High titer production of polyol ester of fatty acids by Rhodotorula paludigena BS15 towards product separation-free biomass refinery.</title>
        <authorList>
            <person name="Mano J."/>
            <person name="Ono H."/>
            <person name="Tanaka T."/>
            <person name="Naito K."/>
            <person name="Sushida H."/>
            <person name="Ike M."/>
            <person name="Tokuyasu K."/>
            <person name="Kitaoka M."/>
        </authorList>
    </citation>
    <scope>NUCLEOTIDE SEQUENCE [LARGE SCALE GENOMIC DNA]</scope>
    <source>
        <strain evidence="2 3">BS15</strain>
    </source>
</reference>